<evidence type="ECO:0000313" key="1">
    <source>
        <dbReference type="EMBL" id="EHJ59257.1"/>
    </source>
</evidence>
<dbReference type="Proteomes" id="UP000004030">
    <property type="component" value="Unassembled WGS sequence"/>
</dbReference>
<dbReference type="AlphaFoldDB" id="G6EGW7"/>
<organism evidence="1 2">
    <name type="scientific">Novosphingobium pentaromativorans US6-1</name>
    <dbReference type="NCBI Taxonomy" id="1088721"/>
    <lineage>
        <taxon>Bacteria</taxon>
        <taxon>Pseudomonadati</taxon>
        <taxon>Pseudomonadota</taxon>
        <taxon>Alphaproteobacteria</taxon>
        <taxon>Sphingomonadales</taxon>
        <taxon>Sphingomonadaceae</taxon>
        <taxon>Novosphingobium</taxon>
    </lineage>
</organism>
<evidence type="ECO:0000313" key="2">
    <source>
        <dbReference type="Proteomes" id="UP000004030"/>
    </source>
</evidence>
<gene>
    <name evidence="1" type="ORF">NSU_3589</name>
</gene>
<reference evidence="1 2" key="1">
    <citation type="journal article" date="2012" name="J. Bacteriol.">
        <title>Genome sequence of benzo(a)pyrene-degrading bacterium Novosphingobium pentaromativorans US6-1.</title>
        <authorList>
            <person name="Luo Y.R."/>
            <person name="Kang S.G."/>
            <person name="Kim S.J."/>
            <person name="Kim M.R."/>
            <person name="Li N."/>
            <person name="Lee J.H."/>
            <person name="Kwon K.K."/>
        </authorList>
    </citation>
    <scope>NUCLEOTIDE SEQUENCE [LARGE SCALE GENOMIC DNA]</scope>
    <source>
        <strain evidence="1 2">US6-1</strain>
    </source>
</reference>
<dbReference type="PATRIC" id="fig|1088721.3.peg.3538"/>
<dbReference type="EMBL" id="AGFM01000058">
    <property type="protein sequence ID" value="EHJ59257.1"/>
    <property type="molecule type" value="Genomic_DNA"/>
</dbReference>
<keyword evidence="2" id="KW-1185">Reference proteome</keyword>
<protein>
    <submittedName>
        <fullName evidence="1">Uncharacterized protein</fullName>
    </submittedName>
</protein>
<proteinExistence type="predicted"/>
<comment type="caution">
    <text evidence="1">The sequence shown here is derived from an EMBL/GenBank/DDBJ whole genome shotgun (WGS) entry which is preliminary data.</text>
</comment>
<sequence length="45" mass="4719">MFASDRKPLAHDKSIAFCAPGSPADACFDGSLAQVSPDRLADLLL</sequence>
<name>G6EGW7_9SPHN</name>
<accession>G6EGW7</accession>